<feature type="transmembrane region" description="Helical" evidence="1">
    <location>
        <begin position="999"/>
        <end position="1018"/>
    </location>
</feature>
<dbReference type="KEGG" id="glz:GLAREA_11848"/>
<dbReference type="STRING" id="1116229.S3DIB9"/>
<feature type="transmembrane region" description="Helical" evidence="1">
    <location>
        <begin position="1282"/>
        <end position="1304"/>
    </location>
</feature>
<feature type="transmembrane region" description="Helical" evidence="1">
    <location>
        <begin position="894"/>
        <end position="921"/>
    </location>
</feature>
<evidence type="ECO:0000313" key="2">
    <source>
        <dbReference type="EMBL" id="EPE31766.1"/>
    </source>
</evidence>
<dbReference type="Proteomes" id="UP000016922">
    <property type="component" value="Unassembled WGS sequence"/>
</dbReference>
<name>S3DIB9_GLAL2</name>
<dbReference type="OMA" id="KWTYDHK"/>
<accession>S3DIB9</accession>
<feature type="transmembrane region" description="Helical" evidence="1">
    <location>
        <begin position="1363"/>
        <end position="1384"/>
    </location>
</feature>
<feature type="transmembrane region" description="Helical" evidence="1">
    <location>
        <begin position="961"/>
        <end position="987"/>
    </location>
</feature>
<organism evidence="2 3">
    <name type="scientific">Glarea lozoyensis (strain ATCC 20868 / MF5171)</name>
    <dbReference type="NCBI Taxonomy" id="1116229"/>
    <lineage>
        <taxon>Eukaryota</taxon>
        <taxon>Fungi</taxon>
        <taxon>Dikarya</taxon>
        <taxon>Ascomycota</taxon>
        <taxon>Pezizomycotina</taxon>
        <taxon>Leotiomycetes</taxon>
        <taxon>Helotiales</taxon>
        <taxon>Helotiaceae</taxon>
        <taxon>Glarea</taxon>
    </lineage>
</organism>
<keyword evidence="3" id="KW-1185">Reference proteome</keyword>
<feature type="transmembrane region" description="Helical" evidence="1">
    <location>
        <begin position="1190"/>
        <end position="1211"/>
    </location>
</feature>
<dbReference type="GeneID" id="19470889"/>
<feature type="transmembrane region" description="Helical" evidence="1">
    <location>
        <begin position="933"/>
        <end position="955"/>
    </location>
</feature>
<feature type="transmembrane region" description="Helical" evidence="1">
    <location>
        <begin position="1339"/>
        <end position="1357"/>
    </location>
</feature>
<dbReference type="PANTHER" id="PTHR12526">
    <property type="entry name" value="GLYCOSYLTRANSFERASE"/>
    <property type="match status" value="1"/>
</dbReference>
<keyword evidence="1" id="KW-0472">Membrane</keyword>
<feature type="transmembrane region" description="Helical" evidence="1">
    <location>
        <begin position="27"/>
        <end position="48"/>
    </location>
</feature>
<dbReference type="HOGENOM" id="CLU_000654_0_0_1"/>
<dbReference type="PANTHER" id="PTHR12526:SF604">
    <property type="entry name" value="TRANSFERASE, PUTATIVE (AFU_ORTHOLOGUE AFUA_4G14070)-RELATED"/>
    <property type="match status" value="1"/>
</dbReference>
<keyword evidence="2" id="KW-0808">Transferase</keyword>
<sequence length="2720" mass="306087">MVDVKAEYLGLSAQGWREMLKNWWDLALAYMLVASLALGSSFIALLLYQKIRLYWQKRHEVTELPKSIERYLKDLRKTTIPLCPEREYPTDSKSFGAFMGKIDTPPTAAQCIILSQWDIVVLDPFQAGVLDALATNRCSSKHVLGRVDVALLAAADGSVVASKKALRSLNTVTRAVVQSFKRTQDMYTPFTGILMANWEEYFPPVVCNELIRYFGTIGLDVYLEVSPPSYLSEDVARAINMEPIRGIVCRNGSIFPNGERRNYFQMAEMRHSLRALAAKSAMVTSTVIMWDTIDDAVKLEHAVVKRSFTWCNFSSALSWIGPKSALVDADVAIEKTISGEPLGAMMWLKEDATIKAHEIWRTNDRITETQSGDHEIYSVLNDFIPDLASKVALGPTRPNQATSRASTADGTDIERPWSIHPAPTNLPQFSSHGLDITELGCFQLGLHCSSDDYTNLVGQQNRLKDLGLLECLQSEELHAFGEALRGLCETEKLWASTPVESLAVKELLALLAATNGGEDDGIKIYVGLDSGFKTTGTARFCQFWGLYDYDISTGVINIYISGKTKDRAGSILHTFMSSRECSRAQCFMAEIALAEYSNCLVGDWMLSARLQRDIELLTPTEAILFMQRLAVSDVQEFPLLAARIRACCEYQLLEVPSIQQLRSLNATTYLEGKITAEKLVLSRLNWYTENGVYRPNTAAAVSLFNEIEIRVSQILMGRESEIIARLELVLQTILKQKEIDASADLFCLSVFCAFRKLAINEVYMEINDRNPLPNPQSDQSACFAEMFALGSGCEQYFDMTPTALGKILTEMSQSYYKKNQPPKRDDSITELPTAYSSKLIDLDSDAGERKVPFYYHATFLGIFAIPAFIDILLLTTTGRGLYLTTYMAETEKTMATTALMISLFLCGATGTWVSSGGSYYLYSMTFSAMNMFVLTRFIAGWCICLTGGTLALVIIGVTKGFYAGFIFMIYFFILTTYLTLLATLAIYQFPGFNFQSGRLIIMSRIPILFISPILTLFIHKHDLIVYLVTLTIFVISLLLGARTVMSQWSTWYLNIPCITDVDVANWYQKTYGLDNSTSEKLSTGIDISTTPIPRQALLREVLKEKNRRPWQKATADKQVQELAQGYEATIFMMDWYCKYSRAKMTYAYSPTWNLQCKAAVCTLQDMQKGVKLHNAFVHWRNAGDELWGGVLYFVIALLDKWVALLSGGSIVGLSDASSEKFRLAVGFGLAYYLIGAVSLDGVSQPLWQLAQKNLDQGITSLEFLRQAAINDASAKRVLYWKYFLRFFFMHVWGLAFSSALMWTFDNSRDGTIMYMAYVGAYMGLLWYQYNRIFTGPLAFKEPLVAVAVGLTVGLVLHSTQPRFSFNSVISLAVATWTAALFSAWTAHLGGPQPKLLDTGFQSGSAIHASTTLGHGHQSSPNALKETVESICALPEELRYRLDPFTHPGVEVIRILTSGDGAYHSTLVQTAFPDAASLLRKTAEFWIKGDTVVDLVPMRHLLQAEQKIRSITSMDGNRLHVFVFLGLDLVGDEWVMDIRRNCKVVAEAIIQATCEFRFGLSHEHSILAEVLAVSSQSDSGLSLPEGVKRQLQNSASERHQVIKSGDKTLLSYLLLGLDCDIDWDLLPKNIRSFLLKRACGEPCHVSDSQLEWISSRFCDMNSADIEGYIARCNLGATLTVLINSFAGALETDYTHRDLPEPLDSSYEHCIETQLSPSTLDEQTKIVDILKRPFSRFRHAFKHFVKFFSVALVADPEMQRELRYTLRDVPWIVSGPVTFALSAVWIYTKSLQRIIIPLVIFHGRVGISRTHRNMKGMTTTIRKNHIAVESLSGPSTCFVTSNADKTFTLHQYAGHHSKNPTGLYQLMAINTYSEKLVLIQREEYAKEALVSRFAYEYPSDRNGRISRLGGSKQPIERQCTAGLLTGQLVFYDERGYIASGSFMKDDNLVQFKFEYRKNAKFDDELLRAEYILPHIAIQVVWSAPPANQSVKKLDKWIPHTKVTEAVYTQGTQVYTCKWHYEHKFHPIINTTLNGQEVATPAMVLHDWFGVLKKPQSTSFVNENPLHSFRSVKTNILTRFLGFNTRWHPISTSRARTHLWKSWKEGKELDACTARWLDEWSLRKDKDLKPYWNARDMSRLDAGENYLNSRADTIMARVDIDPEISSWTPLAFKISDLVSFGTGGDARINTRTQEAQMQDTDTELHILAMDTGTWPNEGGGVSACRRDMVNNLDSIRWHILAENANDFGVPKFQIEKNVQSLTVLPLWGMDFLTPTHGIFQNCLDSSIQHKIHNLRDDDIKKRFLPILRTLVRGSRAINIDRQLIEDSTKALVDLNTYFESSRHWGEVWKSDIVRQAWRELWLTEDMPNCRPISQWLDAEIPTLLHLDNALDMWHRYLFIFSIPVPEKIPDVFQASHHFAGASYGIVCKVKRNCTFHVWDHCISWREVTVFLSSSMSFDSPFVCNSLISLSRLASTLILHHADVVLPCADFFNPGWEVEIGTQENTIEHRKSFARKIDPVVNGICNMESFQPIEKIKSKVPTVVMLSHVRFVKDIKTAILAADMIVNIWGFTDYQLHIYGDMEKAPAYSVECQEIIAAKSLRDNVVLKGLGSPSKVLEDAWLFLNSSVSEGLPLAMGEAALTGVPVVCTDVGASFRVVTDPVTWDRFSAVVAPNDAVSLARAQVNVLALLDEWSKYADDPPDFNPKLSLTPTAEEVAIIQKRII</sequence>
<keyword evidence="1" id="KW-1133">Transmembrane helix</keyword>
<dbReference type="SUPFAM" id="SSF53756">
    <property type="entry name" value="UDP-Glycosyltransferase/glycogen phosphorylase"/>
    <property type="match status" value="1"/>
</dbReference>
<dbReference type="Gene3D" id="3.40.50.2000">
    <property type="entry name" value="Glycogen Phosphorylase B"/>
    <property type="match status" value="1"/>
</dbReference>
<evidence type="ECO:0000313" key="3">
    <source>
        <dbReference type="Proteomes" id="UP000016922"/>
    </source>
</evidence>
<evidence type="ECO:0000256" key="1">
    <source>
        <dbReference type="SAM" id="Phobius"/>
    </source>
</evidence>
<feature type="transmembrane region" description="Helical" evidence="1">
    <location>
        <begin position="1223"/>
        <end position="1242"/>
    </location>
</feature>
<keyword evidence="1" id="KW-0812">Transmembrane</keyword>
<dbReference type="Pfam" id="PF13692">
    <property type="entry name" value="Glyco_trans_1_4"/>
    <property type="match status" value="1"/>
</dbReference>
<gene>
    <name evidence="2" type="ORF">GLAREA_11848</name>
</gene>
<dbReference type="GO" id="GO:0016740">
    <property type="term" value="F:transferase activity"/>
    <property type="evidence" value="ECO:0007669"/>
    <property type="project" value="UniProtKB-KW"/>
</dbReference>
<dbReference type="EMBL" id="KE145360">
    <property type="protein sequence ID" value="EPE31766.1"/>
    <property type="molecule type" value="Genomic_DNA"/>
</dbReference>
<feature type="transmembrane region" description="Helical" evidence="1">
    <location>
        <begin position="853"/>
        <end position="874"/>
    </location>
</feature>
<protein>
    <submittedName>
        <fullName evidence="2">UDP-Glycosyltransferase/glycogen phosphorylase</fullName>
    </submittedName>
</protein>
<dbReference type="OrthoDB" id="2582433at2759"/>
<feature type="transmembrane region" description="Helical" evidence="1">
    <location>
        <begin position="1024"/>
        <end position="1041"/>
    </location>
</feature>
<dbReference type="eggNOG" id="ENOG502QUAK">
    <property type="taxonomic scope" value="Eukaryota"/>
</dbReference>
<dbReference type="RefSeq" id="XP_008080821.1">
    <property type="nucleotide sequence ID" value="XM_008082630.1"/>
</dbReference>
<proteinExistence type="predicted"/>
<feature type="transmembrane region" description="Helical" evidence="1">
    <location>
        <begin position="1310"/>
        <end position="1327"/>
    </location>
</feature>
<reference evidence="2 3" key="1">
    <citation type="journal article" date="2013" name="BMC Genomics">
        <title>Genomics-driven discovery of the pneumocandin biosynthetic gene cluster in the fungus Glarea lozoyensis.</title>
        <authorList>
            <person name="Chen L."/>
            <person name="Yue Q."/>
            <person name="Zhang X."/>
            <person name="Xiang M."/>
            <person name="Wang C."/>
            <person name="Li S."/>
            <person name="Che Y."/>
            <person name="Ortiz-Lopez F.J."/>
            <person name="Bills G.F."/>
            <person name="Liu X."/>
            <person name="An Z."/>
        </authorList>
    </citation>
    <scope>NUCLEOTIDE SEQUENCE [LARGE SCALE GENOMIC DNA]</scope>
    <source>
        <strain evidence="3">ATCC 20868 / MF5171</strain>
    </source>
</reference>